<dbReference type="Proteomes" id="UP000323439">
    <property type="component" value="Unassembled WGS sequence"/>
</dbReference>
<keyword evidence="3" id="KW-1185">Reference proteome</keyword>
<evidence type="ECO:0000313" key="2">
    <source>
        <dbReference type="EMBL" id="SDA57349.1"/>
    </source>
</evidence>
<dbReference type="Gene3D" id="3.30.920.90">
    <property type="match status" value="1"/>
</dbReference>
<reference evidence="2 3" key="1">
    <citation type="submission" date="2016-10" db="EMBL/GenBank/DDBJ databases">
        <authorList>
            <person name="Varghese N."/>
            <person name="Submissions S."/>
        </authorList>
    </citation>
    <scope>NUCLEOTIDE SEQUENCE [LARGE SCALE GENOMIC DNA]</scope>
    <source>
        <strain evidence="2 3">DSM 16643</strain>
    </source>
</reference>
<dbReference type="InterPro" id="IPR027417">
    <property type="entry name" value="P-loop_NTPase"/>
</dbReference>
<sequence>MISEIFKEILLNYPIESKKDFKGNDFASKMRNDFTESFDTFVNDISKVDNYDVKISPGTMGTWTKNPWAGLRNKRYYYSFKEGFYIIYVFDFDKNGVNLLLTQGSNDPSEKIRIEFSKKLIETLNDSSFNIPNGFVFDENTYYEDDILSKFYKLNDFDEKQFKNDLSQLIKIYEYLIPKYNDLLFDLEVPPSDLRQDDGVRIWRISPGSYEDADDAWNDFKKNSYVGVGFSREDEERDFSKFKNKWQFKQYLTPELSNPTVSTNMIWKFVKWIRKGDIIVTNKGRSNLAGIGIVRSDYIPKQQNEHINEFGLNEIYNVDWIFTPDDLKIKKNIFARHTLVDWGNHPRKWNEMLCCISKTNDELRDKILNFIFESCQEYINSESGENHEKFHNQEKEHINKVWNELSPTDADAIWESLIDRPVKLHKEGVQSIKSSIQGKFNYSDNEINQVAILFYEVIEKLLKTEDIEEKKRILDEYNQNKFSKGFGSNRLSSVLHYLDDYYTVINKKSILTVSLLSLILGDEIKLDTSLTNYLENNIKYKNFLEKFRKISDFKDFYTFDLLCHWMCDSHYGNYASENGNFLPHDFLKIHKDEKKVKIEEKYKSLVLTPVILESKLQGFAINENNVNQLCASLNAGKHIILDGTPGTGKTDLAIKFSKVASDNNFIDGFILTTATSDWSTFDTIGGLMPTNDGSLEFHQGKFLEAIAENKWLIIDEINRADIDKAFGQLFTVLSGQNIELPFKINGKSIKIKIWDEYYCKFDEKTATYYIGQNWRIIGTMNVDDKDSLFDLSYAFMRRFMFIEVDLPQKDEYIKLIELWANDLDEYYSKMLVNLYGLVNYRKLGPAIFKDMIDYIKFRSELDSRNKELILSESISSYIIPQFEGLNKAKLSQIKEFFDELEILSYLQEQLDELLPNF</sequence>
<dbReference type="EMBL" id="FMXB01000010">
    <property type="protein sequence ID" value="SDA57349.1"/>
    <property type="molecule type" value="Genomic_DNA"/>
</dbReference>
<dbReference type="OrthoDB" id="82539at2157"/>
<dbReference type="InterPro" id="IPR003593">
    <property type="entry name" value="AAA+_ATPase"/>
</dbReference>
<dbReference type="AlphaFoldDB" id="A0A1G5WGN2"/>
<evidence type="ECO:0000259" key="1">
    <source>
        <dbReference type="SMART" id="SM00382"/>
    </source>
</evidence>
<dbReference type="InterPro" id="IPR052934">
    <property type="entry name" value="Methyl-DNA_Rec/Restrict_Enz"/>
</dbReference>
<protein>
    <submittedName>
        <fullName evidence="2">MoxR-like ATPase</fullName>
    </submittedName>
</protein>
<dbReference type="InterPro" id="IPR011704">
    <property type="entry name" value="ATPase_dyneun-rel_AAA"/>
</dbReference>
<dbReference type="GO" id="GO:0005524">
    <property type="term" value="F:ATP binding"/>
    <property type="evidence" value="ECO:0007669"/>
    <property type="project" value="InterPro"/>
</dbReference>
<organism evidence="2 3">
    <name type="scientific">Methanobrevibacter millerae</name>
    <dbReference type="NCBI Taxonomy" id="230361"/>
    <lineage>
        <taxon>Archaea</taxon>
        <taxon>Methanobacteriati</taxon>
        <taxon>Methanobacteriota</taxon>
        <taxon>Methanomada group</taxon>
        <taxon>Methanobacteria</taxon>
        <taxon>Methanobacteriales</taxon>
        <taxon>Methanobacteriaceae</taxon>
        <taxon>Methanobrevibacter</taxon>
    </lineage>
</organism>
<name>A0A1G5WGN2_9EURY</name>
<dbReference type="GO" id="GO:0016887">
    <property type="term" value="F:ATP hydrolysis activity"/>
    <property type="evidence" value="ECO:0007669"/>
    <property type="project" value="InterPro"/>
</dbReference>
<gene>
    <name evidence="2" type="ORF">SAMN02910315_01405</name>
</gene>
<accession>A0A1G5WGN2</accession>
<dbReference type="Gene3D" id="3.40.50.300">
    <property type="entry name" value="P-loop containing nucleotide triphosphate hydrolases"/>
    <property type="match status" value="1"/>
</dbReference>
<proteinExistence type="predicted"/>
<dbReference type="InterPro" id="IPR021961">
    <property type="entry name" value="McrB_DNA-bd"/>
</dbReference>
<dbReference type="Pfam" id="PF12102">
    <property type="entry name" value="MrcB_N"/>
    <property type="match status" value="1"/>
</dbReference>
<feature type="domain" description="AAA+ ATPase" evidence="1">
    <location>
        <begin position="635"/>
        <end position="810"/>
    </location>
</feature>
<dbReference type="PANTHER" id="PTHR37291">
    <property type="entry name" value="5-METHYLCYTOSINE-SPECIFIC RESTRICTION ENZYME B"/>
    <property type="match status" value="1"/>
</dbReference>
<dbReference type="SUPFAM" id="SSF52540">
    <property type="entry name" value="P-loop containing nucleoside triphosphate hydrolases"/>
    <property type="match status" value="1"/>
</dbReference>
<dbReference type="SMART" id="SM00382">
    <property type="entry name" value="AAA"/>
    <property type="match status" value="1"/>
</dbReference>
<evidence type="ECO:0000313" key="3">
    <source>
        <dbReference type="Proteomes" id="UP000323439"/>
    </source>
</evidence>
<dbReference type="PANTHER" id="PTHR37291:SF1">
    <property type="entry name" value="TYPE IV METHYL-DIRECTED RESTRICTION ENZYME ECOKMCRB SUBUNIT"/>
    <property type="match status" value="1"/>
</dbReference>
<dbReference type="RefSeq" id="WP_149731952.1">
    <property type="nucleotide sequence ID" value="NZ_FMXB01000010.1"/>
</dbReference>
<dbReference type="Pfam" id="PF07728">
    <property type="entry name" value="AAA_5"/>
    <property type="match status" value="1"/>
</dbReference>